<dbReference type="RefSeq" id="WP_248008027.1">
    <property type="nucleotide sequence ID" value="NZ_JAJHVV010000003.1"/>
</dbReference>
<proteinExistence type="inferred from homology"/>
<dbReference type="GO" id="GO:0042597">
    <property type="term" value="C:periplasmic space"/>
    <property type="evidence" value="ECO:0007669"/>
    <property type="project" value="UniProtKB-SubCell"/>
</dbReference>
<name>A0A9X1XH82_9VIBR</name>
<keyword evidence="3" id="KW-0732">Signal</keyword>
<reference evidence="4" key="1">
    <citation type="submission" date="2021-11" db="EMBL/GenBank/DDBJ databases">
        <title>Vibrio ZSDE26 sp. nov. and Vibrio ZSDZ34 sp. nov., isolated from coastal seawater in Qingdao.</title>
        <authorList>
            <person name="Zhang P."/>
        </authorList>
    </citation>
    <scope>NUCLEOTIDE SEQUENCE</scope>
    <source>
        <strain evidence="4">ZSDE26</strain>
    </source>
</reference>
<protein>
    <submittedName>
        <fullName evidence="4">Extracellular solute-binding protein</fullName>
    </submittedName>
</protein>
<dbReference type="PANTHER" id="PTHR43649">
    <property type="entry name" value="ARABINOSE-BINDING PROTEIN-RELATED"/>
    <property type="match status" value="1"/>
</dbReference>
<dbReference type="EMBL" id="JAJHVV010000003">
    <property type="protein sequence ID" value="MCK6262919.1"/>
    <property type="molecule type" value="Genomic_DNA"/>
</dbReference>
<feature type="chain" id="PRO_5040960752" evidence="3">
    <location>
        <begin position="25"/>
        <end position="416"/>
    </location>
</feature>
<evidence type="ECO:0000256" key="1">
    <source>
        <dbReference type="ARBA" id="ARBA00004418"/>
    </source>
</evidence>
<dbReference type="InterPro" id="IPR050490">
    <property type="entry name" value="Bact_solute-bd_prot1"/>
</dbReference>
<organism evidence="4 5">
    <name type="scientific">Vibrio amylolyticus</name>
    <dbReference type="NCBI Taxonomy" id="2847292"/>
    <lineage>
        <taxon>Bacteria</taxon>
        <taxon>Pseudomonadati</taxon>
        <taxon>Pseudomonadota</taxon>
        <taxon>Gammaproteobacteria</taxon>
        <taxon>Vibrionales</taxon>
        <taxon>Vibrionaceae</taxon>
        <taxon>Vibrio</taxon>
    </lineage>
</organism>
<comment type="subcellular location">
    <subcellularLocation>
        <location evidence="1">Periplasm</location>
    </subcellularLocation>
</comment>
<dbReference type="PANTHER" id="PTHR43649:SF32">
    <property type="entry name" value="SUGAR BINDING SECRETED PROTEIN"/>
    <property type="match status" value="1"/>
</dbReference>
<evidence type="ECO:0000313" key="4">
    <source>
        <dbReference type="EMBL" id="MCK6262919.1"/>
    </source>
</evidence>
<sequence length="416" mass="46240">MKKLQLSAVSGAIVAALFSTAALAQEQVTLNVAAFANYDQVVRLITPDFEKQYPHIKINLRSLSFQDHHTALTTSLSTGANVPDVAALEVGFIGRLANAGGLEDLNQAPYNAANFAEKFSPFTVPLGKNNRGEQAAIPVDIGPGTIFYRSDVLESAGVSAEEMLKDWDSFIEMGKKLKENNGSYIVDNASTAMKIVLRSGLEEGQSVYFGEENKILVESDRFKEAFRVGKELFDNDLSAEVNQWSTEWNEGLRRGDIATQMFGSWFVGHIRDFISPDTDYWRTAQLPGGTYASWGGTFLSIPARAEHKEEAWTFIKYMSDRVETQIAALEFGTFPSSIEAQQAPEMNEEMAILGNQKARLIWRESAERIPAISAHRHDPIAERIIDDAFEKVINHDVDIDKALSDAAKLIKRRARR</sequence>
<dbReference type="SUPFAM" id="SSF53850">
    <property type="entry name" value="Periplasmic binding protein-like II"/>
    <property type="match status" value="1"/>
</dbReference>
<evidence type="ECO:0000256" key="3">
    <source>
        <dbReference type="SAM" id="SignalP"/>
    </source>
</evidence>
<dbReference type="Gene3D" id="3.40.190.10">
    <property type="entry name" value="Periplasmic binding protein-like II"/>
    <property type="match status" value="1"/>
</dbReference>
<dbReference type="InterPro" id="IPR006059">
    <property type="entry name" value="SBP"/>
</dbReference>
<dbReference type="AlphaFoldDB" id="A0A9X1XH82"/>
<keyword evidence="5" id="KW-1185">Reference proteome</keyword>
<comment type="similarity">
    <text evidence="2">Belongs to the bacterial solute-binding protein 1 family.</text>
</comment>
<gene>
    <name evidence="4" type="ORF">KP803_06460</name>
</gene>
<evidence type="ECO:0000313" key="5">
    <source>
        <dbReference type="Proteomes" id="UP001139559"/>
    </source>
</evidence>
<evidence type="ECO:0000256" key="2">
    <source>
        <dbReference type="ARBA" id="ARBA00008520"/>
    </source>
</evidence>
<dbReference type="Proteomes" id="UP001139559">
    <property type="component" value="Unassembled WGS sequence"/>
</dbReference>
<feature type="signal peptide" evidence="3">
    <location>
        <begin position="1"/>
        <end position="24"/>
    </location>
</feature>
<dbReference type="Pfam" id="PF01547">
    <property type="entry name" value="SBP_bac_1"/>
    <property type="match status" value="1"/>
</dbReference>
<accession>A0A9X1XH82</accession>
<comment type="caution">
    <text evidence="4">The sequence shown here is derived from an EMBL/GenBank/DDBJ whole genome shotgun (WGS) entry which is preliminary data.</text>
</comment>